<evidence type="ECO:0000313" key="10">
    <source>
        <dbReference type="Proteomes" id="UP000198716"/>
    </source>
</evidence>
<keyword evidence="4" id="KW-0443">Lipid metabolism</keyword>
<dbReference type="SMART" id="SM00563">
    <property type="entry name" value="PlsC"/>
    <property type="match status" value="1"/>
</dbReference>
<dbReference type="PANTHER" id="PTHR10434:SF64">
    <property type="entry name" value="1-ACYL-SN-GLYCEROL-3-PHOSPHATE ACYLTRANSFERASE-RELATED"/>
    <property type="match status" value="1"/>
</dbReference>
<evidence type="ECO:0000256" key="3">
    <source>
        <dbReference type="ARBA" id="ARBA00022679"/>
    </source>
</evidence>
<dbReference type="EMBL" id="FOMZ01000002">
    <property type="protein sequence ID" value="SFD70053.1"/>
    <property type="molecule type" value="Genomic_DNA"/>
</dbReference>
<dbReference type="CDD" id="cd07989">
    <property type="entry name" value="LPLAT_AGPAT-like"/>
    <property type="match status" value="1"/>
</dbReference>
<dbReference type="RefSeq" id="WP_092923780.1">
    <property type="nucleotide sequence ID" value="NZ_FOMZ01000002.1"/>
</dbReference>
<evidence type="ECO:0000313" key="9">
    <source>
        <dbReference type="EMBL" id="SFD70053.1"/>
    </source>
</evidence>
<feature type="region of interest" description="Disordered" evidence="6">
    <location>
        <begin position="329"/>
        <end position="358"/>
    </location>
</feature>
<dbReference type="SUPFAM" id="SSF69593">
    <property type="entry name" value="Glycerol-3-phosphate (1)-acyltransferase"/>
    <property type="match status" value="1"/>
</dbReference>
<dbReference type="GO" id="GO:0003841">
    <property type="term" value="F:1-acylglycerol-3-phosphate O-acyltransferase activity"/>
    <property type="evidence" value="ECO:0007669"/>
    <property type="project" value="TreeGrafter"/>
</dbReference>
<feature type="transmembrane region" description="Helical" evidence="7">
    <location>
        <begin position="36"/>
        <end position="56"/>
    </location>
</feature>
<keyword evidence="2" id="KW-0444">Lipid biosynthesis</keyword>
<evidence type="ECO:0000259" key="8">
    <source>
        <dbReference type="SMART" id="SM00563"/>
    </source>
</evidence>
<proteinExistence type="predicted"/>
<name>A0A1I1UMQ1_9ACTN</name>
<keyword evidence="7" id="KW-0812">Transmembrane</keyword>
<sequence length="358" mass="37849">MNGADTWTPNSPCDTYCLPHRGTLPRATFTRRLRRVLAVAVLLLYGVLLASAMPVLSESLRRTAARTWFTGVLAALGVRLRVRGVPPPRAGEDVGALVVSNHVSWLDVLALQAVCPMRLLAKAEVREWPLLGMLAVRAGTLFIDRNRPSGLPVAVGSVTEALRHGHVVGAFPEGTTRCGRASGRYRPAVFQAALDAGAPVRPVALRYELASGEPTTVAAFLGEDTLLGSLREVLAVRGLVVELIPLPSPGATATAWPVRFDHGRGSVALGAATSAPGRPGTSGYAAVRRDNPAARRELASYCARVVTEACDPRPAGNHWTCTAVEVAASCGDRSERPPRNDRRDGSGARESTVGTAVP</sequence>
<evidence type="ECO:0000256" key="6">
    <source>
        <dbReference type="SAM" id="MobiDB-lite"/>
    </source>
</evidence>
<dbReference type="GO" id="GO:0006654">
    <property type="term" value="P:phosphatidic acid biosynthetic process"/>
    <property type="evidence" value="ECO:0007669"/>
    <property type="project" value="TreeGrafter"/>
</dbReference>
<keyword evidence="3 9" id="KW-0808">Transferase</keyword>
<organism evidence="9 10">
    <name type="scientific">Actinopolyspora alba</name>
    <dbReference type="NCBI Taxonomy" id="673379"/>
    <lineage>
        <taxon>Bacteria</taxon>
        <taxon>Bacillati</taxon>
        <taxon>Actinomycetota</taxon>
        <taxon>Actinomycetes</taxon>
        <taxon>Actinopolysporales</taxon>
        <taxon>Actinopolysporaceae</taxon>
        <taxon>Actinopolyspora</taxon>
        <taxon>Actinopolyspora alba group</taxon>
    </lineage>
</organism>
<dbReference type="Proteomes" id="UP000198716">
    <property type="component" value="Unassembled WGS sequence"/>
</dbReference>
<keyword evidence="10" id="KW-1185">Reference proteome</keyword>
<dbReference type="Pfam" id="PF01553">
    <property type="entry name" value="Acyltransferase"/>
    <property type="match status" value="1"/>
</dbReference>
<evidence type="ECO:0000256" key="1">
    <source>
        <dbReference type="ARBA" id="ARBA00005189"/>
    </source>
</evidence>
<keyword evidence="7" id="KW-0472">Membrane</keyword>
<dbReference type="PANTHER" id="PTHR10434">
    <property type="entry name" value="1-ACYL-SN-GLYCEROL-3-PHOSPHATE ACYLTRANSFERASE"/>
    <property type="match status" value="1"/>
</dbReference>
<evidence type="ECO:0000256" key="5">
    <source>
        <dbReference type="ARBA" id="ARBA00023315"/>
    </source>
</evidence>
<gene>
    <name evidence="9" type="ORF">SAMN04487819_102187</name>
</gene>
<comment type="pathway">
    <text evidence="1">Lipid metabolism.</text>
</comment>
<evidence type="ECO:0000256" key="4">
    <source>
        <dbReference type="ARBA" id="ARBA00023098"/>
    </source>
</evidence>
<keyword evidence="5 9" id="KW-0012">Acyltransferase</keyword>
<dbReference type="InterPro" id="IPR002123">
    <property type="entry name" value="Plipid/glycerol_acylTrfase"/>
</dbReference>
<accession>A0A1I1UMQ1</accession>
<reference evidence="10" key="1">
    <citation type="submission" date="2016-10" db="EMBL/GenBank/DDBJ databases">
        <authorList>
            <person name="Varghese N."/>
            <person name="Submissions S."/>
        </authorList>
    </citation>
    <scope>NUCLEOTIDE SEQUENCE [LARGE SCALE GENOMIC DNA]</scope>
    <source>
        <strain evidence="10">DSM 45004</strain>
    </source>
</reference>
<dbReference type="AlphaFoldDB" id="A0A1I1UMQ1"/>
<keyword evidence="7" id="KW-1133">Transmembrane helix</keyword>
<protein>
    <submittedName>
        <fullName evidence="9">1-acyl-sn-glycerol-3-phosphate acyltransferases</fullName>
    </submittedName>
</protein>
<evidence type="ECO:0000256" key="2">
    <source>
        <dbReference type="ARBA" id="ARBA00022516"/>
    </source>
</evidence>
<feature type="compositionally biased region" description="Basic and acidic residues" evidence="6">
    <location>
        <begin position="332"/>
        <end position="347"/>
    </location>
</feature>
<feature type="region of interest" description="Disordered" evidence="6">
    <location>
        <begin position="270"/>
        <end position="289"/>
    </location>
</feature>
<feature type="domain" description="Phospholipid/glycerol acyltransferase" evidence="8">
    <location>
        <begin position="96"/>
        <end position="208"/>
    </location>
</feature>
<evidence type="ECO:0000256" key="7">
    <source>
        <dbReference type="SAM" id="Phobius"/>
    </source>
</evidence>